<gene>
    <name evidence="2" type="ORF">VP01_6186g1</name>
</gene>
<organism evidence="2 3">
    <name type="scientific">Puccinia sorghi</name>
    <dbReference type="NCBI Taxonomy" id="27349"/>
    <lineage>
        <taxon>Eukaryota</taxon>
        <taxon>Fungi</taxon>
        <taxon>Dikarya</taxon>
        <taxon>Basidiomycota</taxon>
        <taxon>Pucciniomycotina</taxon>
        <taxon>Pucciniomycetes</taxon>
        <taxon>Pucciniales</taxon>
        <taxon>Pucciniaceae</taxon>
        <taxon>Puccinia</taxon>
    </lineage>
</organism>
<feature type="compositionally biased region" description="Acidic residues" evidence="1">
    <location>
        <begin position="138"/>
        <end position="149"/>
    </location>
</feature>
<dbReference type="AlphaFoldDB" id="A0A0L6UGU4"/>
<proteinExistence type="predicted"/>
<protein>
    <submittedName>
        <fullName evidence="2">Uncharacterized protein</fullName>
    </submittedName>
</protein>
<feature type="region of interest" description="Disordered" evidence="1">
    <location>
        <begin position="126"/>
        <end position="149"/>
    </location>
</feature>
<dbReference type="Proteomes" id="UP000037035">
    <property type="component" value="Unassembled WGS sequence"/>
</dbReference>
<evidence type="ECO:0000256" key="1">
    <source>
        <dbReference type="SAM" id="MobiDB-lite"/>
    </source>
</evidence>
<evidence type="ECO:0000313" key="2">
    <source>
        <dbReference type="EMBL" id="KNZ47748.1"/>
    </source>
</evidence>
<sequence>MDKNDQGRATTGSGFDCPSSVAQFDTLSLAPMGSTPDAFKVSISRKKTKKHGLAWATRPISVSIMGSPCSKISRLRSHYKSWLNTADNGRKSEVGLLLTMANPAEALKQAAKEDLVAAHVAHEVAKKEASRKRKALGENEDSDDNDNEDLDAFDWEQINTHMNKIYAKNLKNVKYNRHLPVYIDPADPH</sequence>
<evidence type="ECO:0000313" key="3">
    <source>
        <dbReference type="Proteomes" id="UP000037035"/>
    </source>
</evidence>
<accession>A0A0L6UGU4</accession>
<keyword evidence="3" id="KW-1185">Reference proteome</keyword>
<dbReference type="EMBL" id="LAVV01011481">
    <property type="protein sequence ID" value="KNZ47748.1"/>
    <property type="molecule type" value="Genomic_DNA"/>
</dbReference>
<dbReference type="VEuPathDB" id="FungiDB:VP01_6186g1"/>
<comment type="caution">
    <text evidence="2">The sequence shown here is derived from an EMBL/GenBank/DDBJ whole genome shotgun (WGS) entry which is preliminary data.</text>
</comment>
<name>A0A0L6UGU4_9BASI</name>
<reference evidence="2 3" key="1">
    <citation type="submission" date="2015-08" db="EMBL/GenBank/DDBJ databases">
        <title>Next Generation Sequencing and Analysis of the Genome of Puccinia sorghi L Schw, the Causal Agent of Maize Common Rust.</title>
        <authorList>
            <person name="Rochi L."/>
            <person name="Burguener G."/>
            <person name="Darino M."/>
            <person name="Turjanski A."/>
            <person name="Kreff E."/>
            <person name="Dieguez M.J."/>
            <person name="Sacco F."/>
        </authorList>
    </citation>
    <scope>NUCLEOTIDE SEQUENCE [LARGE SCALE GENOMIC DNA]</scope>
    <source>
        <strain evidence="2 3">RO10H11247</strain>
    </source>
</reference>